<reference evidence="1" key="2">
    <citation type="journal article" date="2022" name="Sci. Rep.">
        <title>In silico prediction of the enzymes involved in the degradation of the herbicide molinate by Gulosibacter molinativorax ON4T.</title>
        <authorList>
            <person name="Lopes A.R."/>
            <person name="Bunin E."/>
            <person name="Viana A.T."/>
            <person name="Froufe H."/>
            <person name="Munoz-Merida A."/>
            <person name="Pinho D."/>
            <person name="Figueiredo J."/>
            <person name="Barroso C."/>
            <person name="Vaz-Moreira I."/>
            <person name="Bellanger X."/>
            <person name="Egas C."/>
            <person name="Nunes O.C."/>
        </authorList>
    </citation>
    <scope>NUCLEOTIDE SEQUENCE</scope>
    <source>
        <strain evidence="1">ON4</strain>
    </source>
</reference>
<sequence>METTITYDHAEQKYRVWSSYRPHISRFKKDERARLTGEGEDWASFEIPASQYDIRNAFKRKVTMSDEQREAAAERLRKARAA</sequence>
<proteinExistence type="predicted"/>
<dbReference type="Proteomes" id="UP001170379">
    <property type="component" value="Unassembled WGS sequence"/>
</dbReference>
<evidence type="ECO:0000313" key="1">
    <source>
        <dbReference type="EMBL" id="MDJ1371763.1"/>
    </source>
</evidence>
<protein>
    <submittedName>
        <fullName evidence="1">Uncharacterized protein</fullName>
    </submittedName>
</protein>
<dbReference type="EMBL" id="PXVD01000016">
    <property type="protein sequence ID" value="MDJ1371763.1"/>
    <property type="molecule type" value="Genomic_DNA"/>
</dbReference>
<gene>
    <name evidence="1" type="ORF">C7K25_10355</name>
</gene>
<reference evidence="1" key="1">
    <citation type="submission" date="2018-03" db="EMBL/GenBank/DDBJ databases">
        <authorList>
            <person name="Nunes O.C."/>
            <person name="Lopes A.R."/>
            <person name="Froufe H."/>
            <person name="Munoz-Merida A."/>
            <person name="Barroso C."/>
            <person name="Egas C."/>
        </authorList>
    </citation>
    <scope>NUCLEOTIDE SEQUENCE</scope>
    <source>
        <strain evidence="1">ON4</strain>
    </source>
</reference>
<comment type="caution">
    <text evidence="1">The sequence shown here is derived from an EMBL/GenBank/DDBJ whole genome shotgun (WGS) entry which is preliminary data.</text>
</comment>
<name>A0ABT7C990_9MICO</name>
<evidence type="ECO:0000313" key="2">
    <source>
        <dbReference type="Proteomes" id="UP001170379"/>
    </source>
</evidence>
<keyword evidence="2" id="KW-1185">Reference proteome</keyword>
<accession>A0ABT7C990</accession>
<organism evidence="1 2">
    <name type="scientific">Gulosibacter molinativorax</name>
    <dbReference type="NCBI Taxonomy" id="256821"/>
    <lineage>
        <taxon>Bacteria</taxon>
        <taxon>Bacillati</taxon>
        <taxon>Actinomycetota</taxon>
        <taxon>Actinomycetes</taxon>
        <taxon>Micrococcales</taxon>
        <taxon>Microbacteriaceae</taxon>
        <taxon>Gulosibacter</taxon>
    </lineage>
</organism>